<keyword evidence="10" id="KW-1185">Reference proteome</keyword>
<dbReference type="SUPFAM" id="SSF54373">
    <property type="entry name" value="FAD-linked reductases, C-terminal domain"/>
    <property type="match status" value="1"/>
</dbReference>
<dbReference type="NCBIfam" id="NF002550">
    <property type="entry name" value="PRK02106.1"/>
    <property type="match status" value="1"/>
</dbReference>
<dbReference type="EMBL" id="FNBW01000003">
    <property type="protein sequence ID" value="SDF40303.1"/>
    <property type="molecule type" value="Genomic_DNA"/>
</dbReference>
<keyword evidence="4 5" id="KW-0274">FAD</keyword>
<evidence type="ECO:0000256" key="6">
    <source>
        <dbReference type="RuleBase" id="RU003968"/>
    </source>
</evidence>
<dbReference type="PROSITE" id="PS00624">
    <property type="entry name" value="GMC_OXRED_2"/>
    <property type="match status" value="1"/>
</dbReference>
<dbReference type="OrthoDB" id="9785276at2"/>
<dbReference type="PROSITE" id="PS00623">
    <property type="entry name" value="GMC_OXRED_1"/>
    <property type="match status" value="1"/>
</dbReference>
<evidence type="ECO:0000256" key="2">
    <source>
        <dbReference type="ARBA" id="ARBA00010790"/>
    </source>
</evidence>
<dbReference type="Pfam" id="PF05199">
    <property type="entry name" value="GMC_oxred_C"/>
    <property type="match status" value="1"/>
</dbReference>
<feature type="domain" description="Glucose-methanol-choline oxidoreductase N-terminal" evidence="7">
    <location>
        <begin position="81"/>
        <end position="104"/>
    </location>
</feature>
<comment type="similarity">
    <text evidence="2 6">Belongs to the GMC oxidoreductase family.</text>
</comment>
<organism evidence="9 10">
    <name type="scientific">Thalassobaculum litoreum DSM 18839</name>
    <dbReference type="NCBI Taxonomy" id="1123362"/>
    <lineage>
        <taxon>Bacteria</taxon>
        <taxon>Pseudomonadati</taxon>
        <taxon>Pseudomonadota</taxon>
        <taxon>Alphaproteobacteria</taxon>
        <taxon>Rhodospirillales</taxon>
        <taxon>Thalassobaculaceae</taxon>
        <taxon>Thalassobaculum</taxon>
    </lineage>
</organism>
<keyword evidence="3 6" id="KW-0285">Flavoprotein</keyword>
<evidence type="ECO:0000256" key="3">
    <source>
        <dbReference type="ARBA" id="ARBA00022630"/>
    </source>
</evidence>
<dbReference type="PANTHER" id="PTHR11552:SF147">
    <property type="entry name" value="CHOLINE DEHYDROGENASE, MITOCHONDRIAL"/>
    <property type="match status" value="1"/>
</dbReference>
<dbReference type="Gene3D" id="3.50.50.60">
    <property type="entry name" value="FAD/NAD(P)-binding domain"/>
    <property type="match status" value="1"/>
</dbReference>
<name>A0A8G2EVP8_9PROT</name>
<comment type="caution">
    <text evidence="9">The sequence shown here is derived from an EMBL/GenBank/DDBJ whole genome shotgun (WGS) entry which is preliminary data.</text>
</comment>
<dbReference type="InterPro" id="IPR012132">
    <property type="entry name" value="GMC_OxRdtase"/>
</dbReference>
<proteinExistence type="inferred from homology"/>
<dbReference type="RefSeq" id="WP_093148893.1">
    <property type="nucleotide sequence ID" value="NZ_FNBW01000003.1"/>
</dbReference>
<evidence type="ECO:0000256" key="4">
    <source>
        <dbReference type="ARBA" id="ARBA00022827"/>
    </source>
</evidence>
<evidence type="ECO:0000259" key="7">
    <source>
        <dbReference type="PROSITE" id="PS00623"/>
    </source>
</evidence>
<evidence type="ECO:0000313" key="10">
    <source>
        <dbReference type="Proteomes" id="UP000198615"/>
    </source>
</evidence>
<evidence type="ECO:0000259" key="8">
    <source>
        <dbReference type="PROSITE" id="PS00624"/>
    </source>
</evidence>
<feature type="domain" description="Glucose-methanol-choline oxidoreductase N-terminal" evidence="8">
    <location>
        <begin position="254"/>
        <end position="268"/>
    </location>
</feature>
<dbReference type="AlphaFoldDB" id="A0A8G2EVP8"/>
<dbReference type="Proteomes" id="UP000198615">
    <property type="component" value="Unassembled WGS sequence"/>
</dbReference>
<accession>A0A8G2EVP8</accession>
<dbReference type="Gene3D" id="3.30.560.10">
    <property type="entry name" value="Glucose Oxidase, domain 3"/>
    <property type="match status" value="1"/>
</dbReference>
<dbReference type="PANTHER" id="PTHR11552">
    <property type="entry name" value="GLUCOSE-METHANOL-CHOLINE GMC OXIDOREDUCTASE"/>
    <property type="match status" value="1"/>
</dbReference>
<dbReference type="InterPro" id="IPR036188">
    <property type="entry name" value="FAD/NAD-bd_sf"/>
</dbReference>
<dbReference type="InterPro" id="IPR007867">
    <property type="entry name" value="GMC_OxRtase_C"/>
</dbReference>
<dbReference type="PROSITE" id="PS51257">
    <property type="entry name" value="PROKAR_LIPOPROTEIN"/>
    <property type="match status" value="1"/>
</dbReference>
<reference evidence="9 10" key="1">
    <citation type="submission" date="2016-10" db="EMBL/GenBank/DDBJ databases">
        <authorList>
            <person name="Varghese N."/>
            <person name="Submissions S."/>
        </authorList>
    </citation>
    <scope>NUCLEOTIDE SEQUENCE [LARGE SCALE GENOMIC DNA]</scope>
    <source>
        <strain evidence="9 10">DSM 18839</strain>
    </source>
</reference>
<dbReference type="InterPro" id="IPR000172">
    <property type="entry name" value="GMC_OxRdtase_N"/>
</dbReference>
<dbReference type="Pfam" id="PF00732">
    <property type="entry name" value="GMC_oxred_N"/>
    <property type="match status" value="1"/>
</dbReference>
<evidence type="ECO:0000256" key="1">
    <source>
        <dbReference type="ARBA" id="ARBA00001974"/>
    </source>
</evidence>
<dbReference type="GO" id="GO:0050660">
    <property type="term" value="F:flavin adenine dinucleotide binding"/>
    <property type="evidence" value="ECO:0007669"/>
    <property type="project" value="InterPro"/>
</dbReference>
<protein>
    <submittedName>
        <fullName evidence="9">Choline dehydrogenase</fullName>
    </submittedName>
</protein>
<comment type="cofactor">
    <cofactor evidence="1 5">
        <name>FAD</name>
        <dbReference type="ChEBI" id="CHEBI:57692"/>
    </cofactor>
</comment>
<dbReference type="PIRSF" id="PIRSF000137">
    <property type="entry name" value="Alcohol_oxidase"/>
    <property type="match status" value="1"/>
</dbReference>
<sequence>MREVDYIIVGAGSAGCVLANRLSADPDVSVLLLEAGGKDWNPLIHIPLGTGKLVRSSMHSWGYWTEPEPHLDNRKLYWPRGKVLGGSSSINSMIYVRGHPRDYDTWAQLGNRGWAWDDVLPYFKRSEGHVDRRADALHGTSGPLKVQRGRGDNPLYDAFVAAGVQAGMTRIDDCNGPEQEGVCRYDFTIHDGRRASAAVCYLRPAMNRSNLTVETSALTHRVVLEGGRATGVEYARGGSLERVHARREVILAGGSLNSPQVLMLSGIGPADHLKSRGIAPLHDLPGVGRNLQDHLDIPLQYACPEPVTLHSLIRLDRAALAMAQAALFRTGPAATFPAEGGAFVKTRPELEMPDMQWHMLIGLGAKRVRLPWLWHLWKDRMDQDGFTIRMCQLRPESRGHLELASADPAAKIRIFANYYATENDRKVFRDGLRMARGWVAQSAFDRWRGDELNPGPSVATDEQIDAYVRRISETIYHPVGTCRMGSDPDAVVDQELKVHGVEGLRVVDASIMPRLIGGNTNAPTMMIAEKAADMILGRAAAGERAAA</sequence>
<evidence type="ECO:0000313" key="9">
    <source>
        <dbReference type="EMBL" id="SDF40303.1"/>
    </source>
</evidence>
<evidence type="ECO:0000256" key="5">
    <source>
        <dbReference type="PIRSR" id="PIRSR000137-2"/>
    </source>
</evidence>
<gene>
    <name evidence="9" type="ORF">SAMN05660686_01181</name>
</gene>
<dbReference type="SUPFAM" id="SSF51905">
    <property type="entry name" value="FAD/NAD(P)-binding domain"/>
    <property type="match status" value="1"/>
</dbReference>
<dbReference type="GO" id="GO:0016614">
    <property type="term" value="F:oxidoreductase activity, acting on CH-OH group of donors"/>
    <property type="evidence" value="ECO:0007669"/>
    <property type="project" value="InterPro"/>
</dbReference>
<feature type="binding site" evidence="5">
    <location>
        <position position="83"/>
    </location>
    <ligand>
        <name>FAD</name>
        <dbReference type="ChEBI" id="CHEBI:57692"/>
    </ligand>
</feature>